<dbReference type="Gene3D" id="1.10.10.10">
    <property type="entry name" value="Winged helix-like DNA-binding domain superfamily/Winged helix DNA-binding domain"/>
    <property type="match status" value="1"/>
</dbReference>
<dbReference type="AlphaFoldDB" id="A0ABD5Z6M5"/>
<dbReference type="InterPro" id="IPR007050">
    <property type="entry name" value="HTH_bacterioopsin"/>
</dbReference>
<dbReference type="SUPFAM" id="SSF88659">
    <property type="entry name" value="Sigma3 and sigma4 domains of RNA polymerase sigma factors"/>
    <property type="match status" value="1"/>
</dbReference>
<feature type="domain" description="Bacterioopsin transcriptional activator GAF and HTH associated" evidence="4">
    <location>
        <begin position="4"/>
        <end position="137"/>
    </location>
</feature>
<keyword evidence="6" id="KW-1185">Reference proteome</keyword>
<sequence length="215" mass="24236">MCVVLSLSIAPDEFQFGRIASTDADVRVQLANVVPGYQAPFTLFWVHGDERERFETRVREHDQVDGLRTVCESDESAQYSLQWDHQADEFVAATAETNAVVLDGSVDGGEWRFVLRFPDRDDLLAFHDRCRDLGIDFDVDQIESEAGCAHRTTSLTDEQREALLLALDAGYFDIPKQTTLTDLGDELGISQQAVSQRLNRAIRNCLHDYFHLPSA</sequence>
<dbReference type="EMBL" id="JBHTAR010000011">
    <property type="protein sequence ID" value="MFC7200904.1"/>
    <property type="molecule type" value="Genomic_DNA"/>
</dbReference>
<dbReference type="InterPro" id="IPR036388">
    <property type="entry name" value="WH-like_DNA-bd_sf"/>
</dbReference>
<reference evidence="5 6" key="1">
    <citation type="journal article" date="2019" name="Int. J. Syst. Evol. Microbiol.">
        <title>The Global Catalogue of Microorganisms (GCM) 10K type strain sequencing project: providing services to taxonomists for standard genome sequencing and annotation.</title>
        <authorList>
            <consortium name="The Broad Institute Genomics Platform"/>
            <consortium name="The Broad Institute Genome Sequencing Center for Infectious Disease"/>
            <person name="Wu L."/>
            <person name="Ma J."/>
        </authorList>
    </citation>
    <scope>NUCLEOTIDE SEQUENCE [LARGE SCALE GENOMIC DNA]</scope>
    <source>
        <strain evidence="5 6">XZGYJ-43</strain>
    </source>
</reference>
<name>A0ABD5Z6M5_9EURY</name>
<evidence type="ECO:0000259" key="3">
    <source>
        <dbReference type="Pfam" id="PF04967"/>
    </source>
</evidence>
<protein>
    <submittedName>
        <fullName evidence="5">Helix-turn-helix domain-containing protein</fullName>
    </submittedName>
</protein>
<accession>A0ABD5Z6M5</accession>
<dbReference type="Pfam" id="PF15915">
    <property type="entry name" value="BAT"/>
    <property type="match status" value="1"/>
</dbReference>
<dbReference type="Proteomes" id="UP001596447">
    <property type="component" value="Unassembled WGS sequence"/>
</dbReference>
<dbReference type="PANTHER" id="PTHR34236">
    <property type="entry name" value="DIMETHYL SULFOXIDE REDUCTASE TRANSCRIPTIONAL ACTIVATOR"/>
    <property type="match status" value="1"/>
</dbReference>
<dbReference type="InterPro" id="IPR031803">
    <property type="entry name" value="BAT_GAF/HTH-assoc"/>
</dbReference>
<keyword evidence="1" id="KW-0805">Transcription regulation</keyword>
<dbReference type="Pfam" id="PF04967">
    <property type="entry name" value="HTH_10"/>
    <property type="match status" value="1"/>
</dbReference>
<evidence type="ECO:0000256" key="2">
    <source>
        <dbReference type="ARBA" id="ARBA00023163"/>
    </source>
</evidence>
<dbReference type="RefSeq" id="WP_279527667.1">
    <property type="nucleotide sequence ID" value="NZ_CP122312.1"/>
</dbReference>
<feature type="domain" description="HTH bat-type" evidence="3">
    <location>
        <begin position="155"/>
        <end position="204"/>
    </location>
</feature>
<dbReference type="PANTHER" id="PTHR34236:SF1">
    <property type="entry name" value="DIMETHYL SULFOXIDE REDUCTASE TRANSCRIPTIONAL ACTIVATOR"/>
    <property type="match status" value="1"/>
</dbReference>
<keyword evidence="2" id="KW-0804">Transcription</keyword>
<dbReference type="InterPro" id="IPR013324">
    <property type="entry name" value="RNA_pol_sigma_r3/r4-like"/>
</dbReference>
<comment type="caution">
    <text evidence="5">The sequence shown here is derived from an EMBL/GenBank/DDBJ whole genome shotgun (WGS) entry which is preliminary data.</text>
</comment>
<evidence type="ECO:0000313" key="6">
    <source>
        <dbReference type="Proteomes" id="UP001596447"/>
    </source>
</evidence>
<organism evidence="5 6">
    <name type="scientific">Halospeciosus flavus</name>
    <dbReference type="NCBI Taxonomy" id="3032283"/>
    <lineage>
        <taxon>Archaea</taxon>
        <taxon>Methanobacteriati</taxon>
        <taxon>Methanobacteriota</taxon>
        <taxon>Stenosarchaea group</taxon>
        <taxon>Halobacteria</taxon>
        <taxon>Halobacteriales</taxon>
        <taxon>Halobacteriaceae</taxon>
        <taxon>Halospeciosus</taxon>
    </lineage>
</organism>
<evidence type="ECO:0000259" key="4">
    <source>
        <dbReference type="Pfam" id="PF15915"/>
    </source>
</evidence>
<gene>
    <name evidence="5" type="ORF">ACFQJ9_16065</name>
</gene>
<evidence type="ECO:0000256" key="1">
    <source>
        <dbReference type="ARBA" id="ARBA00023015"/>
    </source>
</evidence>
<proteinExistence type="predicted"/>
<evidence type="ECO:0000313" key="5">
    <source>
        <dbReference type="EMBL" id="MFC7200904.1"/>
    </source>
</evidence>